<evidence type="ECO:0000313" key="8">
    <source>
        <dbReference type="EMBL" id="KAK1616010.1"/>
    </source>
</evidence>
<evidence type="ECO:0000256" key="5">
    <source>
        <dbReference type="SAM" id="Coils"/>
    </source>
</evidence>
<dbReference type="Pfam" id="PF07727">
    <property type="entry name" value="RVT_2"/>
    <property type="match status" value="1"/>
</dbReference>
<reference evidence="8" key="1">
    <citation type="submission" date="2023-07" db="EMBL/GenBank/DDBJ databases">
        <title>A chromosome-level genome assembly of Lolium multiflorum.</title>
        <authorList>
            <person name="Chen Y."/>
            <person name="Copetti D."/>
            <person name="Kolliker R."/>
            <person name="Studer B."/>
        </authorList>
    </citation>
    <scope>NUCLEOTIDE SEQUENCE</scope>
    <source>
        <strain evidence="8">02402/16</strain>
        <tissue evidence="8">Leaf</tissue>
    </source>
</reference>
<evidence type="ECO:0000256" key="6">
    <source>
        <dbReference type="SAM" id="MobiDB-lite"/>
    </source>
</evidence>
<evidence type="ECO:0000256" key="1">
    <source>
        <dbReference type="ARBA" id="ARBA00022670"/>
    </source>
</evidence>
<feature type="compositionally biased region" description="Low complexity" evidence="6">
    <location>
        <begin position="746"/>
        <end position="758"/>
    </location>
</feature>
<evidence type="ECO:0000259" key="7">
    <source>
        <dbReference type="PROSITE" id="PS50994"/>
    </source>
</evidence>
<keyword evidence="9" id="KW-1185">Reference proteome</keyword>
<dbReference type="InterPro" id="IPR043502">
    <property type="entry name" value="DNA/RNA_pol_sf"/>
</dbReference>
<dbReference type="InterPro" id="IPR012337">
    <property type="entry name" value="RNaseH-like_sf"/>
</dbReference>
<dbReference type="InterPro" id="IPR054722">
    <property type="entry name" value="PolX-like_BBD"/>
</dbReference>
<dbReference type="Pfam" id="PF00665">
    <property type="entry name" value="rve"/>
    <property type="match status" value="1"/>
</dbReference>
<dbReference type="CDD" id="cd00303">
    <property type="entry name" value="retropepsin_like"/>
    <property type="match status" value="2"/>
</dbReference>
<organism evidence="8 9">
    <name type="scientific">Lolium multiflorum</name>
    <name type="common">Italian ryegrass</name>
    <name type="synonym">Lolium perenne subsp. multiflorum</name>
    <dbReference type="NCBI Taxonomy" id="4521"/>
    <lineage>
        <taxon>Eukaryota</taxon>
        <taxon>Viridiplantae</taxon>
        <taxon>Streptophyta</taxon>
        <taxon>Embryophyta</taxon>
        <taxon>Tracheophyta</taxon>
        <taxon>Spermatophyta</taxon>
        <taxon>Magnoliopsida</taxon>
        <taxon>Liliopsida</taxon>
        <taxon>Poales</taxon>
        <taxon>Poaceae</taxon>
        <taxon>BOP clade</taxon>
        <taxon>Pooideae</taxon>
        <taxon>Poodae</taxon>
        <taxon>Poeae</taxon>
        <taxon>Poeae Chloroplast Group 2 (Poeae type)</taxon>
        <taxon>Loliodinae</taxon>
        <taxon>Loliinae</taxon>
        <taxon>Lolium</taxon>
    </lineage>
</organism>
<keyword evidence="2" id="KW-0479">Metal-binding</keyword>
<dbReference type="GO" id="GO:0006508">
    <property type="term" value="P:proteolysis"/>
    <property type="evidence" value="ECO:0007669"/>
    <property type="project" value="UniProtKB-KW"/>
</dbReference>
<dbReference type="InterPro" id="IPR001584">
    <property type="entry name" value="Integrase_cat-core"/>
</dbReference>
<dbReference type="InterPro" id="IPR025724">
    <property type="entry name" value="GAG-pre-integrase_dom"/>
</dbReference>
<dbReference type="SUPFAM" id="SSF50630">
    <property type="entry name" value="Acid proteases"/>
    <property type="match status" value="2"/>
</dbReference>
<feature type="region of interest" description="Disordered" evidence="6">
    <location>
        <begin position="1312"/>
        <end position="1337"/>
    </location>
</feature>
<dbReference type="InterPro" id="IPR021109">
    <property type="entry name" value="Peptidase_aspartic_dom_sf"/>
</dbReference>
<dbReference type="Gene3D" id="2.40.70.10">
    <property type="entry name" value="Acid Proteases"/>
    <property type="match status" value="2"/>
</dbReference>
<dbReference type="GO" id="GO:0004190">
    <property type="term" value="F:aspartic-type endopeptidase activity"/>
    <property type="evidence" value="ECO:0007669"/>
    <property type="project" value="UniProtKB-KW"/>
</dbReference>
<dbReference type="GO" id="GO:0046872">
    <property type="term" value="F:metal ion binding"/>
    <property type="evidence" value="ECO:0007669"/>
    <property type="project" value="UniProtKB-KW"/>
</dbReference>
<dbReference type="SUPFAM" id="SSF53098">
    <property type="entry name" value="Ribonuclease H-like"/>
    <property type="match status" value="1"/>
</dbReference>
<feature type="domain" description="Integrase catalytic" evidence="7">
    <location>
        <begin position="948"/>
        <end position="1124"/>
    </location>
</feature>
<dbReference type="EMBL" id="JAUUTY010000006">
    <property type="protein sequence ID" value="KAK1616010.1"/>
    <property type="molecule type" value="Genomic_DNA"/>
</dbReference>
<dbReference type="GO" id="GO:0003676">
    <property type="term" value="F:nucleic acid binding"/>
    <property type="evidence" value="ECO:0007669"/>
    <property type="project" value="InterPro"/>
</dbReference>
<evidence type="ECO:0000313" key="9">
    <source>
        <dbReference type="Proteomes" id="UP001231189"/>
    </source>
</evidence>
<dbReference type="InterPro" id="IPR057670">
    <property type="entry name" value="SH3_retrovirus"/>
</dbReference>
<keyword evidence="1" id="KW-0645">Protease</keyword>
<proteinExistence type="predicted"/>
<feature type="compositionally biased region" description="Basic residues" evidence="6">
    <location>
        <begin position="719"/>
        <end position="728"/>
    </location>
</feature>
<evidence type="ECO:0000256" key="3">
    <source>
        <dbReference type="ARBA" id="ARBA00022750"/>
    </source>
</evidence>
<sequence>MPDDVPPVEAGKVVTMEDINSLRSSMDAQMESMRKLISELLTPVPPKAPVLEEGFNPYNPDKLTRREAVDSQLNNTALHMIQTSVGTKDLPRVRNYTTAKEAWEGLAASCIGSESTRRNKYNALRNQAEGFMRLPDEDHQDMYSRLLIVADSFRLIGATHINDSWIKEKYIECMMPYVPIDVKTLVGRECYSSLSSQDAVHEMQALKVLEQNSHDSLNRAIGMSKGNNLALVVNPVEEVYPQEQYRASWSMSYPEDLECHYHDHMAFHAKSFWVDPSKAKEDNIKRNHKSGFTSFGPKTRSCYNCDDKRHFIAECPYENRELHNGRLIPKDKSKESKGKYSKAPNKKFYNNKTKKGKKTPRVVLVTREEYSSDEVVSSSDDEEGSSKEVAAIVTTNIPSSSLFESPNENPHIKNAHCFMATSSLDTSIVLSTQEEYSSGDDDGDDEEDATSNGLVALASLSTNSSSPSESPNEIIHVEEESCLMAKSSEVSSPSPSMPNISSDLGVDDASLKVKQEMLEFDEFMFNLQGINKKHVSNLMARLAQQNDMLEKKGQIEREDSLEIHALKNALEESQETIASLEERLENLEEPQDEINKLTKARDHARAKTKLLKKEKAQFGVDHEKLVKDLDELDKAHKALKSEYSLLSKSNEQLQIRLASYDVPSSSTPSCDHANIIEENTRLKDELAKASSPQNKLSLDDLLSKQRSNNGKEGLGYNAKAKKANKQKAKPAQEKKKDITNGEAPKGNTTNDDNAGNANPHYDYAAGGSKWVLDSGCTSHMTGGKNLVKELRPNINNITVSFGDNSTSEVLGFGKVVVAHNITLVDVMLVKTLGYNLLSVSALGKMGFAVFIDNDIVVLLWSKTLKVAFVGYREHNLYVVDFSGTTTSSAMCLFGKADVGWLWHRRLAHVNMRTLQSLHKGNHIVGLMESVSFAKDRVCRACVEGKMHDSPHPSKTIISSKRILELLHVDLFGPVTHASLGAKKHCLVIVDDYSRYTWVYFLKTKDETQQIFIDFATEVQRQHNLLIMAIRSDNGSEFKNYTLNDFLSDEGIRHQYSAAYTPQQNGVAERKNRTLMDMARSMMAEYKSRYNFWAEAISTACHSSNRLYLRKGLNKTPYEILTGNKPNISYFKVFGCKCFYKIKGVRLSKFAPKALEGIFVGYGAESHTYRVFDIASGIIIESCSVRFEENDSSQVGQVDVCAGDEIPQDAIVRMGVGFFRPIEGHGVASREELCSTTVEPSSSQHQQTPSIEANDAPTQEQEENPPSHVQDQGQDQPRIHDGSDEYPFDVCTSPNIVQDQAHEVEHSQEIEEAPIEGQDGDPNDQVDQVTPPRPKRTKEEIEARRLARIDRILEIRGHTHDKVLGDVRAKVSTRRQLANFSNHHAYISVVEPKKVFEALEDSDWVEAMHEELNNFKRNKVWTLVEKPKECRNVIGTKWIFKNKQDEFGNIVRNKARLVAQGFSQVEGIDFGETYAPVARLESIRILLAYASHHNFKLQQMDVKSAFLNGPLHEEVYVKQPPGFEDLNFPNHVYKLDKALYGLKQAPRAWYEHLKELLVDRGFDVGLIDPTLFTKRVNGELFVCQLYVDDIIFGSTNKAFNDEFSKLMTDRFEMSMMGEMKFFLGFEIKQLREGTFINQAKYLQDMLKRFKMTELKGVATPMVTKCHLALDPNGKEVDQKVYRSMIGSLLYLCASRPDIVLSVGVCARSNVDPNNVPLASLVAQEENVDVNFIKNNNFNNNAYRNNSGNNYRPYPSANGNGYGNSYGNSYNNNRSVPSGLEAMLKEFISTQTAFNKSVEEKLDKIDTIASRVDRLASDVNLLKLKVMPNNDIDSKITTTANAIQVRINENIRLMAELRARWDREENEKLAKENNVAKVWTITTTSNANSSHVAAPPTINGKIIGVGNVSTPSAKRTKLPEIAKTAETACDKTAEIFSNLGNNDPIAVAHNDLDFDDCHISEVIKFLQKLAKSPNASAINLAFTKHITNALIKAREEKLKLETSIPRKLEDGWEPIIKMKFNDFECNALCDLGASISVMPKKIYDMLDLPPLKNCYLDVNLADNVKKKPLGRIDNVHITVNNNLVPVDFVVLDIECNASCPIVLGRPFLRTVGAVIDMREGSALAPESLVLRRITFRDHQPSTCFLAPTAAGGTFMSITLGAATKLLDDMMINYSEWHTERAPQGKKVNSVEETSSLSDKIDVIMSMLVNGRSNVDPNNVPLASLVAQEENVDVNFIKNNNFNNNAYRNNSGNNYRPYPSANGNGYGNSYGNSYNNNRSVPSGLESMLKEFISTQTAFNKSVEEKLDKIDTIASRVDRLASDVNLLKLKVMPNNDIDNKITTTANAIQVRINENIRLMAELRARWDREENEKLAKENNVAKVWTITTTSNANSSHVAAPPTINGKIIGVGNVSTPSAKRTKLPEIAKTAETACDKTAEIFSNLGNNDPIAVAHNDLDFDDCHISEVIKFLQKLAKSPNASAINLAFTKHITNALIKAREEKLKLETSIPRKLEDGWEPIIKMKFNDFECNALCDLGASISVMPKKIYDMLDLPPLKNCYLDVNLADNVKKKPLGRIDNVHITVNNNLVPVDFVVLDIECNASCPIVLGRPFLRTVGAVIDMREGNIKYQFPLKKGMEHFPRKRMKLPFDSIIRTSYDVDASTLDVT</sequence>
<feature type="region of interest" description="Disordered" evidence="6">
    <location>
        <begin position="685"/>
        <end position="759"/>
    </location>
</feature>
<dbReference type="Gene3D" id="3.30.420.10">
    <property type="entry name" value="Ribonuclease H-like superfamily/Ribonuclease H"/>
    <property type="match status" value="1"/>
</dbReference>
<protein>
    <recommendedName>
        <fullName evidence="7">Integrase catalytic domain-containing protein</fullName>
    </recommendedName>
</protein>
<evidence type="ECO:0000256" key="4">
    <source>
        <dbReference type="ARBA" id="ARBA00022801"/>
    </source>
</evidence>
<keyword evidence="4" id="KW-0378">Hydrolase</keyword>
<feature type="compositionally biased region" description="Acidic residues" evidence="6">
    <location>
        <begin position="1312"/>
        <end position="1323"/>
    </location>
</feature>
<feature type="region of interest" description="Disordered" evidence="6">
    <location>
        <begin position="326"/>
        <end position="387"/>
    </location>
</feature>
<feature type="compositionally biased region" description="Basic and acidic residues" evidence="6">
    <location>
        <begin position="326"/>
        <end position="338"/>
    </location>
</feature>
<dbReference type="PANTHER" id="PTHR42648:SF21">
    <property type="entry name" value="CYSTEINE-RICH RLK (RECEPTOR-LIKE PROTEIN KINASE) 8"/>
    <property type="match status" value="1"/>
</dbReference>
<gene>
    <name evidence="8" type="ORF">QYE76_021527</name>
</gene>
<comment type="caution">
    <text evidence="8">The sequence shown here is derived from an EMBL/GenBank/DDBJ whole genome shotgun (WGS) entry which is preliminary data.</text>
</comment>
<dbReference type="InterPro" id="IPR039537">
    <property type="entry name" value="Retrotran_Ty1/copia-like"/>
</dbReference>
<evidence type="ECO:0000256" key="2">
    <source>
        <dbReference type="ARBA" id="ARBA00022723"/>
    </source>
</evidence>
<dbReference type="InterPro" id="IPR013103">
    <property type="entry name" value="RVT_2"/>
</dbReference>
<feature type="compositionally biased region" description="Basic and acidic residues" evidence="6">
    <location>
        <begin position="730"/>
        <end position="739"/>
    </location>
</feature>
<dbReference type="SUPFAM" id="SSF56672">
    <property type="entry name" value="DNA/RNA polymerases"/>
    <property type="match status" value="1"/>
</dbReference>
<keyword evidence="3" id="KW-0064">Aspartyl protease</keyword>
<accession>A0AAD8VSX7</accession>
<feature type="region of interest" description="Disordered" evidence="6">
    <location>
        <begin position="1232"/>
        <end position="1290"/>
    </location>
</feature>
<feature type="compositionally biased region" description="Polar residues" evidence="6">
    <location>
        <begin position="1233"/>
        <end position="1258"/>
    </location>
</feature>
<name>A0AAD8VSX7_LOLMU</name>
<dbReference type="Proteomes" id="UP001231189">
    <property type="component" value="Unassembled WGS sequence"/>
</dbReference>
<dbReference type="Pfam" id="PF22936">
    <property type="entry name" value="Pol_BBD"/>
    <property type="match status" value="1"/>
</dbReference>
<dbReference type="Pfam" id="PF25597">
    <property type="entry name" value="SH3_retrovirus"/>
    <property type="match status" value="1"/>
</dbReference>
<dbReference type="PANTHER" id="PTHR42648">
    <property type="entry name" value="TRANSPOSASE, PUTATIVE-RELATED"/>
    <property type="match status" value="1"/>
</dbReference>
<dbReference type="InterPro" id="IPR036397">
    <property type="entry name" value="RNaseH_sf"/>
</dbReference>
<feature type="coiled-coil region" evidence="5">
    <location>
        <begin position="532"/>
        <end position="642"/>
    </location>
</feature>
<dbReference type="PROSITE" id="PS50994">
    <property type="entry name" value="INTEGRASE"/>
    <property type="match status" value="1"/>
</dbReference>
<dbReference type="Pfam" id="PF13976">
    <property type="entry name" value="gag_pre-integrs"/>
    <property type="match status" value="1"/>
</dbReference>
<keyword evidence="5" id="KW-0175">Coiled coil</keyword>
<dbReference type="GO" id="GO:0015074">
    <property type="term" value="P:DNA integration"/>
    <property type="evidence" value="ECO:0007669"/>
    <property type="project" value="InterPro"/>
</dbReference>